<evidence type="ECO:0000313" key="2">
    <source>
        <dbReference type="EMBL" id="MBU5626196.1"/>
    </source>
</evidence>
<comment type="caution">
    <text evidence="2">The sequence shown here is derived from an EMBL/GenBank/DDBJ whole genome shotgun (WGS) entry which is preliminary data.</text>
</comment>
<dbReference type="EMBL" id="JAHLQN010000001">
    <property type="protein sequence ID" value="MBU5626196.1"/>
    <property type="molecule type" value="Genomic_DNA"/>
</dbReference>
<keyword evidence="3" id="KW-1185">Reference proteome</keyword>
<accession>A0ABS6F7E5</accession>
<keyword evidence="1" id="KW-0812">Transmembrane</keyword>
<dbReference type="Proteomes" id="UP000787672">
    <property type="component" value="Unassembled WGS sequence"/>
</dbReference>
<name>A0ABS6F7E5_9FIRM</name>
<organism evidence="2 3">
    <name type="scientific">Dysosmobacter acutus</name>
    <dbReference type="NCBI Taxonomy" id="2841504"/>
    <lineage>
        <taxon>Bacteria</taxon>
        <taxon>Bacillati</taxon>
        <taxon>Bacillota</taxon>
        <taxon>Clostridia</taxon>
        <taxon>Eubacteriales</taxon>
        <taxon>Oscillospiraceae</taxon>
        <taxon>Dysosmobacter</taxon>
    </lineage>
</organism>
<feature type="transmembrane region" description="Helical" evidence="1">
    <location>
        <begin position="71"/>
        <end position="92"/>
    </location>
</feature>
<protein>
    <submittedName>
        <fullName evidence="2">Uncharacterized protein</fullName>
    </submittedName>
</protein>
<feature type="transmembrane region" description="Helical" evidence="1">
    <location>
        <begin position="98"/>
        <end position="120"/>
    </location>
</feature>
<keyword evidence="1" id="KW-0472">Membrane</keyword>
<evidence type="ECO:0000256" key="1">
    <source>
        <dbReference type="SAM" id="Phobius"/>
    </source>
</evidence>
<sequence length="138" mass="15881">MKQNKVLGILLWLVGIVLAHLIVFLLPQEMEKAEWITYGFTLIAFFSQLILWFTAWREKPSPEQQFLQTPLLFYSVCYIAGQIILCVIFALVSTSGKIAVIVNAIFLASMCLLFVFSLIGRNHVDRIDQRQKNHHTKL</sequence>
<keyword evidence="1" id="KW-1133">Transmembrane helix</keyword>
<dbReference type="RefSeq" id="WP_216631709.1">
    <property type="nucleotide sequence ID" value="NZ_JAHLQN010000001.1"/>
</dbReference>
<gene>
    <name evidence="2" type="ORF">KQI82_04575</name>
</gene>
<evidence type="ECO:0000313" key="3">
    <source>
        <dbReference type="Proteomes" id="UP000787672"/>
    </source>
</evidence>
<proteinExistence type="predicted"/>
<reference evidence="2 3" key="1">
    <citation type="submission" date="2021-06" db="EMBL/GenBank/DDBJ databases">
        <authorList>
            <person name="Sun Q."/>
            <person name="Li D."/>
        </authorList>
    </citation>
    <scope>NUCLEOTIDE SEQUENCE [LARGE SCALE GENOMIC DNA]</scope>
    <source>
        <strain evidence="2 3">MSJ-2</strain>
    </source>
</reference>
<feature type="transmembrane region" description="Helical" evidence="1">
    <location>
        <begin position="35"/>
        <end position="55"/>
    </location>
</feature>